<proteinExistence type="predicted"/>
<comment type="caution">
    <text evidence="1">The sequence shown here is derived from an EMBL/GenBank/DDBJ whole genome shotgun (WGS) entry which is preliminary data.</text>
</comment>
<dbReference type="AlphaFoldDB" id="A0A5C6LTE9"/>
<keyword evidence="2" id="KW-1185">Reference proteome</keyword>
<accession>A0A5C6LTE9</accession>
<protein>
    <submittedName>
        <fullName evidence="1">Uncharacterized protein</fullName>
    </submittedName>
</protein>
<organism evidence="1 2">
    <name type="scientific">Chitinophaga pinensis</name>
    <dbReference type="NCBI Taxonomy" id="79329"/>
    <lineage>
        <taxon>Bacteria</taxon>
        <taxon>Pseudomonadati</taxon>
        <taxon>Bacteroidota</taxon>
        <taxon>Chitinophagia</taxon>
        <taxon>Chitinophagales</taxon>
        <taxon>Chitinophagaceae</taxon>
        <taxon>Chitinophaga</taxon>
    </lineage>
</organism>
<dbReference type="RefSeq" id="WP_146305885.1">
    <property type="nucleotide sequence ID" value="NZ_VOHS01000013.1"/>
</dbReference>
<gene>
    <name evidence="1" type="ORF">FEF09_15070</name>
</gene>
<sequence>MHILSVEHEHFSLVIALADGRDGAEFEEVVQTAGQRHLATNLVTAYVCSVGKCIFRIWNRKNHSFEETSILQANYPVIFDKIRYKFTLSFHREVLHPSVYTKLESLENIFQMQKTKENSYVSPAVLDFRDEPGDFELILHYQFRTIPQRVSFKFQVYPVNLDFKRDLPAMQRSVEVIHPRYLLIT</sequence>
<name>A0A5C6LTE9_9BACT</name>
<dbReference type="OrthoDB" id="32195at2"/>
<dbReference type="Proteomes" id="UP000318815">
    <property type="component" value="Unassembled WGS sequence"/>
</dbReference>
<evidence type="ECO:0000313" key="1">
    <source>
        <dbReference type="EMBL" id="TWV99769.1"/>
    </source>
</evidence>
<evidence type="ECO:0000313" key="2">
    <source>
        <dbReference type="Proteomes" id="UP000318815"/>
    </source>
</evidence>
<dbReference type="EMBL" id="VOHS01000013">
    <property type="protein sequence ID" value="TWV99769.1"/>
    <property type="molecule type" value="Genomic_DNA"/>
</dbReference>
<reference evidence="1 2" key="1">
    <citation type="submission" date="2019-08" db="EMBL/GenBank/DDBJ databases">
        <title>Whole genome sequencing of chitin degrading bacteria Chitinophaga pinensis YS16.</title>
        <authorList>
            <person name="Singh R.P."/>
            <person name="Manchanda G."/>
            <person name="Maurya I.K."/>
            <person name="Joshi N.K."/>
            <person name="Srivastava A.K."/>
        </authorList>
    </citation>
    <scope>NUCLEOTIDE SEQUENCE [LARGE SCALE GENOMIC DNA]</scope>
    <source>
        <strain evidence="1 2">YS-16</strain>
    </source>
</reference>